<dbReference type="Proteomes" id="UP000298468">
    <property type="component" value="Unassembled WGS sequence"/>
</dbReference>
<reference evidence="2 3" key="1">
    <citation type="submission" date="2019-03" db="EMBL/GenBank/DDBJ databases">
        <title>Genomics of glacier-inhabiting Cryobacterium strains.</title>
        <authorList>
            <person name="Liu Q."/>
            <person name="Xin Y.-H."/>
        </authorList>
    </citation>
    <scope>NUCLEOTIDE SEQUENCE [LARGE SCALE GENOMIC DNA]</scope>
    <source>
        <strain evidence="2 3">Sr59</strain>
    </source>
</reference>
<name>A0A4R9BQY1_9MICO</name>
<protein>
    <submittedName>
        <fullName evidence="2">Uncharacterized protein</fullName>
    </submittedName>
</protein>
<dbReference type="EMBL" id="SOHM01000030">
    <property type="protein sequence ID" value="TFD88115.1"/>
    <property type="molecule type" value="Genomic_DNA"/>
</dbReference>
<evidence type="ECO:0000313" key="3">
    <source>
        <dbReference type="Proteomes" id="UP000298468"/>
    </source>
</evidence>
<comment type="caution">
    <text evidence="2">The sequence shown here is derived from an EMBL/GenBank/DDBJ whole genome shotgun (WGS) entry which is preliminary data.</text>
</comment>
<feature type="region of interest" description="Disordered" evidence="1">
    <location>
        <begin position="142"/>
        <end position="173"/>
    </location>
</feature>
<evidence type="ECO:0000313" key="2">
    <source>
        <dbReference type="EMBL" id="TFD88115.1"/>
    </source>
</evidence>
<dbReference type="OrthoDB" id="5125852at2"/>
<keyword evidence="3" id="KW-1185">Reference proteome</keyword>
<sequence length="173" mass="18056">MFGRRRRTAPVVQVPVAPAPAELSRAQVYDHLHAALADLVGADGAWTLVPRQAGDTDVIFHGLKAHQIAETLTEILATETIRLRTDAPAAPANVAEPRTDTPVDGITAIDPRLTTGAILVSSGAEPTALPWNPAPISVWAEPHSTVQSSADQRGSEAKNGARAGAATVSRLVA</sequence>
<proteinExistence type="predicted"/>
<dbReference type="AlphaFoldDB" id="A0A4R9BQY1"/>
<organism evidence="2 3">
    <name type="scientific">Cryobacterium lactosi</name>
    <dbReference type="NCBI Taxonomy" id="1259202"/>
    <lineage>
        <taxon>Bacteria</taxon>
        <taxon>Bacillati</taxon>
        <taxon>Actinomycetota</taxon>
        <taxon>Actinomycetes</taxon>
        <taxon>Micrococcales</taxon>
        <taxon>Microbacteriaceae</taxon>
        <taxon>Cryobacterium</taxon>
    </lineage>
</organism>
<gene>
    <name evidence="2" type="ORF">E3T61_13535</name>
</gene>
<dbReference type="RefSeq" id="WP_134641358.1">
    <property type="nucleotide sequence ID" value="NZ_SOHM01000030.1"/>
</dbReference>
<evidence type="ECO:0000256" key="1">
    <source>
        <dbReference type="SAM" id="MobiDB-lite"/>
    </source>
</evidence>
<accession>A0A4R9BQY1</accession>